<evidence type="ECO:0000259" key="4">
    <source>
        <dbReference type="Pfam" id="PF00808"/>
    </source>
</evidence>
<evidence type="ECO:0000256" key="3">
    <source>
        <dbReference type="SAM" id="MobiDB-lite"/>
    </source>
</evidence>
<dbReference type="GO" id="GO:0046982">
    <property type="term" value="F:protein heterodimerization activity"/>
    <property type="evidence" value="ECO:0007669"/>
    <property type="project" value="InterPro"/>
</dbReference>
<reference evidence="5" key="1">
    <citation type="submission" date="2021-01" db="EMBL/GenBank/DDBJ databases">
        <authorList>
            <person name="Eckstrom K.M.E."/>
        </authorList>
    </citation>
    <scope>NUCLEOTIDE SEQUENCE</scope>
    <source>
        <strain evidence="5">UVCC 0001</strain>
    </source>
</reference>
<organism evidence="5 6">
    <name type="scientific">Prototheca wickerhamii</name>
    <dbReference type="NCBI Taxonomy" id="3111"/>
    <lineage>
        <taxon>Eukaryota</taxon>
        <taxon>Viridiplantae</taxon>
        <taxon>Chlorophyta</taxon>
        <taxon>core chlorophytes</taxon>
        <taxon>Trebouxiophyceae</taxon>
        <taxon>Chlorellales</taxon>
        <taxon>Chlorellaceae</taxon>
        <taxon>Prototheca</taxon>
    </lineage>
</organism>
<dbReference type="GO" id="GO:0051123">
    <property type="term" value="P:RNA polymerase II preinitiation complex assembly"/>
    <property type="evidence" value="ECO:0007669"/>
    <property type="project" value="TreeGrafter"/>
</dbReference>
<dbReference type="GO" id="GO:0016251">
    <property type="term" value="F:RNA polymerase II general transcription initiation factor activity"/>
    <property type="evidence" value="ECO:0007669"/>
    <property type="project" value="TreeGrafter"/>
</dbReference>
<feature type="compositionally biased region" description="Acidic residues" evidence="3">
    <location>
        <begin position="116"/>
        <end position="125"/>
    </location>
</feature>
<proteinExistence type="predicted"/>
<evidence type="ECO:0000256" key="2">
    <source>
        <dbReference type="ARBA" id="ARBA00023242"/>
    </source>
</evidence>
<accession>A0AAD9IE65</accession>
<feature type="compositionally biased region" description="Low complexity" evidence="3">
    <location>
        <begin position="101"/>
        <end position="115"/>
    </location>
</feature>
<evidence type="ECO:0000256" key="1">
    <source>
        <dbReference type="ARBA" id="ARBA00004123"/>
    </source>
</evidence>
<dbReference type="InterPro" id="IPR003958">
    <property type="entry name" value="CBFA_NFYB_domain"/>
</dbReference>
<feature type="region of interest" description="Disordered" evidence="3">
    <location>
        <begin position="93"/>
        <end position="125"/>
    </location>
</feature>
<dbReference type="GO" id="GO:0017054">
    <property type="term" value="C:negative cofactor 2 complex"/>
    <property type="evidence" value="ECO:0007669"/>
    <property type="project" value="InterPro"/>
</dbReference>
<dbReference type="PANTHER" id="PTHR46138:SF1">
    <property type="entry name" value="PROTEIN DR1"/>
    <property type="match status" value="1"/>
</dbReference>
<evidence type="ECO:0000313" key="6">
    <source>
        <dbReference type="Proteomes" id="UP001255856"/>
    </source>
</evidence>
<dbReference type="SUPFAM" id="SSF47113">
    <property type="entry name" value="Histone-fold"/>
    <property type="match status" value="1"/>
</dbReference>
<dbReference type="Proteomes" id="UP001255856">
    <property type="component" value="Unassembled WGS sequence"/>
</dbReference>
<dbReference type="GO" id="GO:0017025">
    <property type="term" value="F:TBP-class protein binding"/>
    <property type="evidence" value="ECO:0007669"/>
    <property type="project" value="TreeGrafter"/>
</dbReference>
<dbReference type="AlphaFoldDB" id="A0AAD9IE65"/>
<dbReference type="Pfam" id="PF00808">
    <property type="entry name" value="CBFD_NFYB_HMF"/>
    <property type="match status" value="1"/>
</dbReference>
<comment type="subcellular location">
    <subcellularLocation>
        <location evidence="1">Nucleus</location>
    </subcellularLocation>
</comment>
<gene>
    <name evidence="5" type="ORF">QBZ16_005369</name>
</gene>
<comment type="caution">
    <text evidence="5">The sequence shown here is derived from an EMBL/GenBank/DDBJ whole genome shotgun (WGS) entry which is preliminary data.</text>
</comment>
<evidence type="ECO:0000313" key="5">
    <source>
        <dbReference type="EMBL" id="KAK2076609.1"/>
    </source>
</evidence>
<keyword evidence="2" id="KW-0539">Nucleus</keyword>
<dbReference type="EMBL" id="JASFZW010000009">
    <property type="protein sequence ID" value="KAK2076609.1"/>
    <property type="molecule type" value="Genomic_DNA"/>
</dbReference>
<name>A0AAD9IE65_PROWI</name>
<protein>
    <recommendedName>
        <fullName evidence="4">Transcription factor CBF/NF-Y/archaeal histone domain-containing protein</fullName>
    </recommendedName>
</protein>
<dbReference type="InterPro" id="IPR042225">
    <property type="entry name" value="Ncb2"/>
</dbReference>
<dbReference type="GO" id="GO:0000122">
    <property type="term" value="P:negative regulation of transcription by RNA polymerase II"/>
    <property type="evidence" value="ECO:0007669"/>
    <property type="project" value="InterPro"/>
</dbReference>
<dbReference type="PANTHER" id="PTHR46138">
    <property type="entry name" value="PROTEIN DR1"/>
    <property type="match status" value="1"/>
</dbReference>
<sequence>MDDDVSLPRSTLQKAVKGGLPSGMRIASDAMDVLTLCCNEFVHLVSAQSNVISDLLEEFRGEQRQHRVGARKVSQESLSKEQLLELQQQLFAAARERSQSEPAAPELKAPAAPSEPEYDEEDEDR</sequence>
<dbReference type="InterPro" id="IPR009072">
    <property type="entry name" value="Histone-fold"/>
</dbReference>
<keyword evidence="6" id="KW-1185">Reference proteome</keyword>
<dbReference type="Gene3D" id="1.10.20.10">
    <property type="entry name" value="Histone, subunit A"/>
    <property type="match status" value="1"/>
</dbReference>
<feature type="domain" description="Transcription factor CBF/NF-Y/archaeal histone" evidence="4">
    <location>
        <begin position="6"/>
        <end position="52"/>
    </location>
</feature>